<dbReference type="Proteomes" id="UP000240325">
    <property type="component" value="Segment"/>
</dbReference>
<gene>
    <name evidence="1" type="ORF">BMW23_0357</name>
</gene>
<sequence>MTECSDNSEINSDNNSSSLTDEEKKEKIVIVNPVHFFTTKELCHYKNIDKFFRECYEKHPEILTAMINIIEGQSCISLRILDWVVTKYSKKRISLGISKSSEVFDIRISYKAQLKAYKKRYFDPFRRKKKFFYPCTEEGYKMETGDSKHIWTTLGQLNFFKWAFNNEIIKYVDNNLNNIIIEMNNYNKDEKKKKIMLKESEIEKKTSSSSGKSAKTEHDGKLKINAVKTSSKDEIKLTLTFD</sequence>
<protein>
    <submittedName>
        <fullName evidence="1">Uncharacterized protein</fullName>
    </submittedName>
</protein>
<name>A0A2H4UU09_9VIRU</name>
<proteinExistence type="predicted"/>
<evidence type="ECO:0000313" key="2">
    <source>
        <dbReference type="Proteomes" id="UP000240325"/>
    </source>
</evidence>
<keyword evidence="2" id="KW-1185">Reference proteome</keyword>
<accession>A0A2H4UU09</accession>
<reference evidence="1" key="1">
    <citation type="journal article" date="2017" name="Elife">
        <title>The kinetoplastid-infecting Bodo saltans virus (BsV), a window into the most abundant giant viruses in the sea.</title>
        <authorList>
            <person name="Deeg C.M."/>
            <person name="Chow C.-E.T."/>
            <person name="Suttle C.A."/>
        </authorList>
    </citation>
    <scope>NUCLEOTIDE SEQUENCE</scope>
    <source>
        <strain evidence="1">NG1</strain>
    </source>
</reference>
<dbReference type="EMBL" id="MF782455">
    <property type="protein sequence ID" value="ATZ80412.1"/>
    <property type="molecule type" value="Genomic_DNA"/>
</dbReference>
<dbReference type="Pfam" id="PF23827">
    <property type="entry name" value="DUF7197"/>
    <property type="match status" value="1"/>
</dbReference>
<organism evidence="1">
    <name type="scientific">Bodo saltans virus</name>
    <dbReference type="NCBI Taxonomy" id="2024608"/>
    <lineage>
        <taxon>Viruses</taxon>
        <taxon>Varidnaviria</taxon>
        <taxon>Bamfordvirae</taxon>
        <taxon>Nucleocytoviricota</taxon>
        <taxon>Megaviricetes</taxon>
        <taxon>Imitervirales</taxon>
        <taxon>Mimiviridae</taxon>
        <taxon>Klosneuvirinae</taxon>
        <taxon>Theiavirus</taxon>
        <taxon>Theiavirus salishense</taxon>
    </lineage>
</organism>
<evidence type="ECO:0000313" key="1">
    <source>
        <dbReference type="EMBL" id="ATZ80412.1"/>
    </source>
</evidence>
<dbReference type="InterPro" id="IPR055621">
    <property type="entry name" value="DUF7197"/>
</dbReference>